<dbReference type="InterPro" id="IPR029151">
    <property type="entry name" value="Sensor-like_sf"/>
</dbReference>
<sequence>MAEPRVDPSSALSRANMVARSVAVVLALVAVAVVWVTNIWLTDRFTETTRNRAELRLSLYSNAIVSELQRNSVVPLLLSRDPVIISALSNDDHLATSQRLISLREEIGAASMQLLNESGRTVAATDRTKLGTQHRNAPYFVEALRANGTVFTITETESGRLDFAFSRLIEFDQRVLGVMVVEVDLRKLETRWSGGSDAIMVTDSAGKVILATEPRWRSRTLTEALDAQSAPTAISRAIQATGEWTGRAPETYLLGEAVLELEMLVPFRGWRLYSFVTYSSVRERVNAVLALEIMTFAILIALGFYLLSRRAVSTSAIFQRESAELRLLNERLQQEIAERERVEKTLEQAEQTLAQSQKLAALGEMSAAVSHELNQPLAAMKTYLAGARLLLQRKRPDESLSSFARIDDLIDRMGKITRQLKSFARKGEDAFQIVDLREALSAALAIMEPQIKQEFVKIERNMPKQPVLVMGDRIRLEQVIVNLLRNAMDATAGTPNPVVEIDLTTGETARLSVRDNGPGITDFEQIFEPFYTTKRPGDGVGLGLAISSGIVSDHGGRLMARNRTSRGAVFEMRLPLWTADSQAAE</sequence>
<dbReference type="PANTHER" id="PTHR43065:SF46">
    <property type="entry name" value="C4-DICARBOXYLATE TRANSPORT SENSOR PROTEIN DCTB"/>
    <property type="match status" value="1"/>
</dbReference>
<keyword evidence="12 18" id="KW-1133">Transmembrane helix</keyword>
<evidence type="ECO:0000313" key="20">
    <source>
        <dbReference type="EMBL" id="ABV92822.1"/>
    </source>
</evidence>
<dbReference type="Pfam" id="PF00512">
    <property type="entry name" value="HisKA"/>
    <property type="match status" value="1"/>
</dbReference>
<dbReference type="CDD" id="cd00082">
    <property type="entry name" value="HisKA"/>
    <property type="match status" value="1"/>
</dbReference>
<dbReference type="InterPro" id="IPR003661">
    <property type="entry name" value="HisK_dim/P_dom"/>
</dbReference>
<feature type="domain" description="Histidine kinase" evidence="19">
    <location>
        <begin position="368"/>
        <end position="578"/>
    </location>
</feature>
<keyword evidence="11" id="KW-0067">ATP-binding</keyword>
<evidence type="ECO:0000256" key="11">
    <source>
        <dbReference type="ARBA" id="ARBA00022840"/>
    </source>
</evidence>
<dbReference type="GO" id="GO:0005886">
    <property type="term" value="C:plasma membrane"/>
    <property type="evidence" value="ECO:0007669"/>
    <property type="project" value="UniProtKB-SubCell"/>
</dbReference>
<evidence type="ECO:0000256" key="8">
    <source>
        <dbReference type="ARBA" id="ARBA00022692"/>
    </source>
</evidence>
<dbReference type="eggNOG" id="COG4191">
    <property type="taxonomic scope" value="Bacteria"/>
</dbReference>
<evidence type="ECO:0000256" key="2">
    <source>
        <dbReference type="ARBA" id="ARBA00004429"/>
    </source>
</evidence>
<feature type="transmembrane region" description="Helical" evidence="18">
    <location>
        <begin position="21"/>
        <end position="41"/>
    </location>
</feature>
<keyword evidence="10 20" id="KW-0418">Kinase</keyword>
<keyword evidence="7 20" id="KW-0808">Transferase</keyword>
<dbReference type="Proteomes" id="UP000006833">
    <property type="component" value="Chromosome"/>
</dbReference>
<dbReference type="SUPFAM" id="SSF55874">
    <property type="entry name" value="ATPase domain of HSP90 chaperone/DNA topoisomerase II/histidine kinase"/>
    <property type="match status" value="1"/>
</dbReference>
<evidence type="ECO:0000313" key="21">
    <source>
        <dbReference type="Proteomes" id="UP000006833"/>
    </source>
</evidence>
<dbReference type="SUPFAM" id="SSF47384">
    <property type="entry name" value="Homodimeric domain of signal transducing histidine kinase"/>
    <property type="match status" value="1"/>
</dbReference>
<keyword evidence="6" id="KW-0597">Phosphoprotein</keyword>
<keyword evidence="5" id="KW-0997">Cell inner membrane</keyword>
<evidence type="ECO:0000256" key="9">
    <source>
        <dbReference type="ARBA" id="ARBA00022741"/>
    </source>
</evidence>
<dbReference type="InterPro" id="IPR017055">
    <property type="entry name" value="Sig_transdc_His_kinase_DctB"/>
</dbReference>
<comment type="subcellular location">
    <subcellularLocation>
        <location evidence="2">Cell inner membrane</location>
        <topology evidence="2">Multi-pass membrane protein</topology>
    </subcellularLocation>
</comment>
<dbReference type="SMART" id="SM00388">
    <property type="entry name" value="HisKA"/>
    <property type="match status" value="1"/>
</dbReference>
<dbReference type="InterPro" id="IPR004358">
    <property type="entry name" value="Sig_transdc_His_kin-like_C"/>
</dbReference>
<dbReference type="InterPro" id="IPR036097">
    <property type="entry name" value="HisK_dim/P_sf"/>
</dbReference>
<gene>
    <name evidence="20" type="ordered locus">Dshi_1080</name>
</gene>
<keyword evidence="21" id="KW-1185">Reference proteome</keyword>
<reference evidence="21" key="1">
    <citation type="journal article" date="2010" name="ISME J.">
        <title>The complete genome sequence of the algal symbiont Dinoroseobacter shibae: a hitchhiker's guide to life in the sea.</title>
        <authorList>
            <person name="Wagner-Dobler I."/>
            <person name="Ballhausen B."/>
            <person name="Berger M."/>
            <person name="Brinkhoff T."/>
            <person name="Buchholz I."/>
            <person name="Bunk B."/>
            <person name="Cypionka H."/>
            <person name="Daniel R."/>
            <person name="Drepper T."/>
            <person name="Gerdts G."/>
            <person name="Hahnke S."/>
            <person name="Han C."/>
            <person name="Jahn D."/>
            <person name="Kalhoefer D."/>
            <person name="Kiss H."/>
            <person name="Klenk H.P."/>
            <person name="Kyrpides N."/>
            <person name="Liebl W."/>
            <person name="Liesegang H."/>
            <person name="Meincke L."/>
            <person name="Pati A."/>
            <person name="Petersen J."/>
            <person name="Piekarski T."/>
            <person name="Pommerenke C."/>
            <person name="Pradella S."/>
            <person name="Pukall R."/>
            <person name="Rabus R."/>
            <person name="Stackebrandt E."/>
            <person name="Thole S."/>
            <person name="Thompson L."/>
            <person name="Tielen P."/>
            <person name="Tomasch J."/>
            <person name="von Jan M."/>
            <person name="Wanphrut N."/>
            <person name="Wichels A."/>
            <person name="Zech H."/>
            <person name="Simon M."/>
        </authorList>
    </citation>
    <scope>NUCLEOTIDE SEQUENCE [LARGE SCALE GENOMIC DNA]</scope>
    <source>
        <strain evidence="21">DSM 16493 / NCIMB 14021 / DFL 12</strain>
    </source>
</reference>
<evidence type="ECO:0000256" key="17">
    <source>
        <dbReference type="SAM" id="Coils"/>
    </source>
</evidence>
<proteinExistence type="predicted"/>
<evidence type="ECO:0000256" key="16">
    <source>
        <dbReference type="ARBA" id="ARBA00073143"/>
    </source>
</evidence>
<dbReference type="OrthoDB" id="7568856at2"/>
<keyword evidence="14 18" id="KW-0472">Membrane</keyword>
<dbReference type="PIRSF" id="PIRSF036431">
    <property type="entry name" value="STHK_DctB"/>
    <property type="match status" value="1"/>
</dbReference>
<evidence type="ECO:0000256" key="6">
    <source>
        <dbReference type="ARBA" id="ARBA00022553"/>
    </source>
</evidence>
<evidence type="ECO:0000256" key="7">
    <source>
        <dbReference type="ARBA" id="ARBA00022679"/>
    </source>
</evidence>
<dbReference type="KEGG" id="dsh:Dshi_1080"/>
<dbReference type="InterPro" id="IPR005467">
    <property type="entry name" value="His_kinase_dom"/>
</dbReference>
<dbReference type="PRINTS" id="PR00344">
    <property type="entry name" value="BCTRLSENSOR"/>
</dbReference>
<evidence type="ECO:0000256" key="5">
    <source>
        <dbReference type="ARBA" id="ARBA00022519"/>
    </source>
</evidence>
<protein>
    <recommendedName>
        <fullName evidence="16">C4-dicarboxylate transport sensor protein DctB</fullName>
        <ecNumber evidence="3">2.7.13.3</ecNumber>
    </recommendedName>
</protein>
<dbReference type="Gene3D" id="6.10.250.3020">
    <property type="match status" value="1"/>
</dbReference>
<dbReference type="GO" id="GO:0000155">
    <property type="term" value="F:phosphorelay sensor kinase activity"/>
    <property type="evidence" value="ECO:0007669"/>
    <property type="project" value="InterPro"/>
</dbReference>
<name>A8LSK8_DINSH</name>
<keyword evidence="9" id="KW-0547">Nucleotide-binding</keyword>
<dbReference type="CDD" id="cd18773">
    <property type="entry name" value="PDC1_HK_sensor"/>
    <property type="match status" value="1"/>
</dbReference>
<dbReference type="HOGENOM" id="CLU_000445_94_2_5"/>
<dbReference type="InterPro" id="IPR003594">
    <property type="entry name" value="HATPase_dom"/>
</dbReference>
<keyword evidence="17" id="KW-0175">Coiled coil</keyword>
<dbReference type="PROSITE" id="PS50109">
    <property type="entry name" value="HIS_KIN"/>
    <property type="match status" value="1"/>
</dbReference>
<evidence type="ECO:0000256" key="4">
    <source>
        <dbReference type="ARBA" id="ARBA00022475"/>
    </source>
</evidence>
<evidence type="ECO:0000256" key="13">
    <source>
        <dbReference type="ARBA" id="ARBA00023012"/>
    </source>
</evidence>
<comment type="function">
    <text evidence="15">Member of the two-component regulatory system DctB/DctD involved in the transport of C4-dicarboxylates. DctB functions as a membrane-associated protein kinase that phosphorylates DctD in response to environmental signals.</text>
</comment>
<dbReference type="AlphaFoldDB" id="A8LSK8"/>
<organism evidence="20 21">
    <name type="scientific">Dinoroseobacter shibae (strain DSM 16493 / NCIMB 14021 / DFL 12)</name>
    <dbReference type="NCBI Taxonomy" id="398580"/>
    <lineage>
        <taxon>Bacteria</taxon>
        <taxon>Pseudomonadati</taxon>
        <taxon>Pseudomonadota</taxon>
        <taxon>Alphaproteobacteria</taxon>
        <taxon>Rhodobacterales</taxon>
        <taxon>Roseobacteraceae</taxon>
        <taxon>Dinoroseobacter</taxon>
    </lineage>
</organism>
<dbReference type="STRING" id="398580.Dshi_1080"/>
<accession>A8LSK8</accession>
<keyword evidence="13" id="KW-0902">Two-component regulatory system</keyword>
<evidence type="ECO:0000256" key="10">
    <source>
        <dbReference type="ARBA" id="ARBA00022777"/>
    </source>
</evidence>
<dbReference type="EMBL" id="CP000830">
    <property type="protein sequence ID" value="ABV92822.1"/>
    <property type="molecule type" value="Genomic_DNA"/>
</dbReference>
<evidence type="ECO:0000259" key="19">
    <source>
        <dbReference type="PROSITE" id="PS50109"/>
    </source>
</evidence>
<dbReference type="FunFam" id="1.10.287.130:FF:000049">
    <property type="entry name" value="C4-dicarboxylate transport sensor protein DctB"/>
    <property type="match status" value="1"/>
</dbReference>
<evidence type="ECO:0000256" key="12">
    <source>
        <dbReference type="ARBA" id="ARBA00022989"/>
    </source>
</evidence>
<evidence type="ECO:0000256" key="15">
    <source>
        <dbReference type="ARBA" id="ARBA00059004"/>
    </source>
</evidence>
<keyword evidence="8 18" id="KW-0812">Transmembrane</keyword>
<evidence type="ECO:0000256" key="1">
    <source>
        <dbReference type="ARBA" id="ARBA00000085"/>
    </source>
</evidence>
<keyword evidence="4" id="KW-1003">Cell membrane</keyword>
<comment type="catalytic activity">
    <reaction evidence="1">
        <text>ATP + protein L-histidine = ADP + protein N-phospho-L-histidine.</text>
        <dbReference type="EC" id="2.7.13.3"/>
    </reaction>
</comment>
<dbReference type="GO" id="GO:0005524">
    <property type="term" value="F:ATP binding"/>
    <property type="evidence" value="ECO:0007669"/>
    <property type="project" value="UniProtKB-KW"/>
</dbReference>
<evidence type="ECO:0000256" key="14">
    <source>
        <dbReference type="ARBA" id="ARBA00023136"/>
    </source>
</evidence>
<feature type="transmembrane region" description="Helical" evidence="18">
    <location>
        <begin position="287"/>
        <end position="307"/>
    </location>
</feature>
<dbReference type="SUPFAM" id="SSF103190">
    <property type="entry name" value="Sensory domain-like"/>
    <property type="match status" value="1"/>
</dbReference>
<dbReference type="SMART" id="SM00387">
    <property type="entry name" value="HATPase_c"/>
    <property type="match status" value="1"/>
</dbReference>
<dbReference type="Gene3D" id="3.30.565.10">
    <property type="entry name" value="Histidine kinase-like ATPase, C-terminal domain"/>
    <property type="match status" value="1"/>
</dbReference>
<dbReference type="Gene3D" id="1.10.287.130">
    <property type="match status" value="1"/>
</dbReference>
<evidence type="ECO:0000256" key="3">
    <source>
        <dbReference type="ARBA" id="ARBA00012438"/>
    </source>
</evidence>
<evidence type="ECO:0000256" key="18">
    <source>
        <dbReference type="SAM" id="Phobius"/>
    </source>
</evidence>
<dbReference type="InterPro" id="IPR036890">
    <property type="entry name" value="HATPase_C_sf"/>
</dbReference>
<dbReference type="PANTHER" id="PTHR43065">
    <property type="entry name" value="SENSOR HISTIDINE KINASE"/>
    <property type="match status" value="1"/>
</dbReference>
<feature type="coiled-coil region" evidence="17">
    <location>
        <begin position="315"/>
        <end position="359"/>
    </location>
</feature>
<dbReference type="Pfam" id="PF02518">
    <property type="entry name" value="HATPase_c"/>
    <property type="match status" value="1"/>
</dbReference>
<dbReference type="EC" id="2.7.13.3" evidence="3"/>
<dbReference type="Gene3D" id="3.30.450.20">
    <property type="entry name" value="PAS domain"/>
    <property type="match status" value="2"/>
</dbReference>